<dbReference type="Proteomes" id="UP000799423">
    <property type="component" value="Unassembled WGS sequence"/>
</dbReference>
<keyword evidence="4" id="KW-1185">Reference proteome</keyword>
<protein>
    <submittedName>
        <fullName evidence="3">Uncharacterized protein</fullName>
    </submittedName>
</protein>
<name>A0A6A7AZK7_9PLEO</name>
<sequence>MPSWARKESYDGSSNSREQKQILADIQSGTQKFSRRLLPPRTISNKSKHGDNIVPVAAIDGTQEDRRGRKSTSSVRPGLPKRTSSMKRAYNYFFGGAQPIPAPPAPTSPLTTTDVTAPSKDDPLPQDRGVDTPPETPREARQPRLSEDEAVPPHYPLSLHSRVGLHYVPASSLLTRRLPASEPPSPQAGDSLDVQIAKLKQKLAHAEADLSEAQKVATSQDEHVRVLEDDYKVREKGFEEREATLQQDKKDLEEHMVSVVVQQHHL</sequence>
<accession>A0A6A7AZK7</accession>
<evidence type="ECO:0000256" key="2">
    <source>
        <dbReference type="SAM" id="MobiDB-lite"/>
    </source>
</evidence>
<organism evidence="3 4">
    <name type="scientific">Plenodomus tracheiphilus IPT5</name>
    <dbReference type="NCBI Taxonomy" id="1408161"/>
    <lineage>
        <taxon>Eukaryota</taxon>
        <taxon>Fungi</taxon>
        <taxon>Dikarya</taxon>
        <taxon>Ascomycota</taxon>
        <taxon>Pezizomycotina</taxon>
        <taxon>Dothideomycetes</taxon>
        <taxon>Pleosporomycetidae</taxon>
        <taxon>Pleosporales</taxon>
        <taxon>Pleosporineae</taxon>
        <taxon>Leptosphaeriaceae</taxon>
        <taxon>Plenodomus</taxon>
    </lineage>
</organism>
<dbReference type="OrthoDB" id="4159526at2759"/>
<dbReference type="EMBL" id="MU006316">
    <property type="protein sequence ID" value="KAF2848726.1"/>
    <property type="molecule type" value="Genomic_DNA"/>
</dbReference>
<evidence type="ECO:0000313" key="3">
    <source>
        <dbReference type="EMBL" id="KAF2848726.1"/>
    </source>
</evidence>
<feature type="region of interest" description="Disordered" evidence="2">
    <location>
        <begin position="1"/>
        <end position="162"/>
    </location>
</feature>
<gene>
    <name evidence="3" type="ORF">T440DRAFT_152578</name>
</gene>
<feature type="coiled-coil region" evidence="1">
    <location>
        <begin position="189"/>
        <end position="255"/>
    </location>
</feature>
<proteinExistence type="predicted"/>
<keyword evidence="1" id="KW-0175">Coiled coil</keyword>
<reference evidence="3" key="1">
    <citation type="submission" date="2020-01" db="EMBL/GenBank/DDBJ databases">
        <authorList>
            <consortium name="DOE Joint Genome Institute"/>
            <person name="Haridas S."/>
            <person name="Albert R."/>
            <person name="Binder M."/>
            <person name="Bloem J."/>
            <person name="Labutti K."/>
            <person name="Salamov A."/>
            <person name="Andreopoulos B."/>
            <person name="Baker S.E."/>
            <person name="Barry K."/>
            <person name="Bills G."/>
            <person name="Bluhm B.H."/>
            <person name="Cannon C."/>
            <person name="Castanera R."/>
            <person name="Culley D.E."/>
            <person name="Daum C."/>
            <person name="Ezra D."/>
            <person name="Gonzalez J.B."/>
            <person name="Henrissat B."/>
            <person name="Kuo A."/>
            <person name="Liang C."/>
            <person name="Lipzen A."/>
            <person name="Lutzoni F."/>
            <person name="Magnuson J."/>
            <person name="Mondo S."/>
            <person name="Nolan M."/>
            <person name="Ohm R."/>
            <person name="Pangilinan J."/>
            <person name="Park H.-J."/>
            <person name="Ramirez L."/>
            <person name="Alfaro M."/>
            <person name="Sun H."/>
            <person name="Tritt A."/>
            <person name="Yoshinaga Y."/>
            <person name="Zwiers L.-H."/>
            <person name="Turgeon B.G."/>
            <person name="Goodwin S.B."/>
            <person name="Spatafora J.W."/>
            <person name="Crous P.W."/>
            <person name="Grigoriev I.V."/>
        </authorList>
    </citation>
    <scope>NUCLEOTIDE SEQUENCE</scope>
    <source>
        <strain evidence="3">IPT5</strain>
    </source>
</reference>
<evidence type="ECO:0000313" key="4">
    <source>
        <dbReference type="Proteomes" id="UP000799423"/>
    </source>
</evidence>
<feature type="compositionally biased region" description="Basic and acidic residues" evidence="2">
    <location>
        <begin position="1"/>
        <end position="10"/>
    </location>
</feature>
<dbReference type="AlphaFoldDB" id="A0A6A7AZK7"/>
<evidence type="ECO:0000256" key="1">
    <source>
        <dbReference type="SAM" id="Coils"/>
    </source>
</evidence>
<feature type="compositionally biased region" description="Basic and acidic residues" evidence="2">
    <location>
        <begin position="119"/>
        <end position="147"/>
    </location>
</feature>